<accession>A0A0A9FBA5</accession>
<sequence>MALAGRTP</sequence>
<proteinExistence type="predicted"/>
<evidence type="ECO:0000313" key="1">
    <source>
        <dbReference type="EMBL" id="JAE10330.1"/>
    </source>
</evidence>
<name>A0A0A9FBA5_ARUDO</name>
<reference evidence="1" key="2">
    <citation type="journal article" date="2015" name="Data Brief">
        <title>Shoot transcriptome of the giant reed, Arundo donax.</title>
        <authorList>
            <person name="Barrero R.A."/>
            <person name="Guerrero F.D."/>
            <person name="Moolhuijzen P."/>
            <person name="Goolsby J.A."/>
            <person name="Tidwell J."/>
            <person name="Bellgard S.E."/>
            <person name="Bellgard M.I."/>
        </authorList>
    </citation>
    <scope>NUCLEOTIDE SEQUENCE</scope>
    <source>
        <tissue evidence="1">Shoot tissue taken approximately 20 cm above the soil surface</tissue>
    </source>
</reference>
<organism evidence="1">
    <name type="scientific">Arundo donax</name>
    <name type="common">Giant reed</name>
    <name type="synonym">Donax arundinaceus</name>
    <dbReference type="NCBI Taxonomy" id="35708"/>
    <lineage>
        <taxon>Eukaryota</taxon>
        <taxon>Viridiplantae</taxon>
        <taxon>Streptophyta</taxon>
        <taxon>Embryophyta</taxon>
        <taxon>Tracheophyta</taxon>
        <taxon>Spermatophyta</taxon>
        <taxon>Magnoliopsida</taxon>
        <taxon>Liliopsida</taxon>
        <taxon>Poales</taxon>
        <taxon>Poaceae</taxon>
        <taxon>PACMAD clade</taxon>
        <taxon>Arundinoideae</taxon>
        <taxon>Arundineae</taxon>
        <taxon>Arundo</taxon>
    </lineage>
</organism>
<protein>
    <submittedName>
        <fullName evidence="1">Uncharacterized protein</fullName>
    </submittedName>
</protein>
<reference evidence="1" key="1">
    <citation type="submission" date="2014-09" db="EMBL/GenBank/DDBJ databases">
        <authorList>
            <person name="Magalhaes I.L.F."/>
            <person name="Oliveira U."/>
            <person name="Santos F.R."/>
            <person name="Vidigal T.H.D.A."/>
            <person name="Brescovit A.D."/>
            <person name="Santos A.J."/>
        </authorList>
    </citation>
    <scope>NUCLEOTIDE SEQUENCE</scope>
    <source>
        <tissue evidence="1">Shoot tissue taken approximately 20 cm above the soil surface</tissue>
    </source>
</reference>
<dbReference type="EMBL" id="GBRH01187566">
    <property type="protein sequence ID" value="JAE10330.1"/>
    <property type="molecule type" value="Transcribed_RNA"/>
</dbReference>